<keyword evidence="2" id="KW-1185">Reference proteome</keyword>
<reference evidence="1 2" key="1">
    <citation type="journal article" date="2015" name="Fungal Genet. Biol.">
        <title>Evolution of novel wood decay mechanisms in Agaricales revealed by the genome sequences of Fistulina hepatica and Cylindrobasidium torrendii.</title>
        <authorList>
            <person name="Floudas D."/>
            <person name="Held B.W."/>
            <person name="Riley R."/>
            <person name="Nagy L.G."/>
            <person name="Koehler G."/>
            <person name="Ransdell A.S."/>
            <person name="Younus H."/>
            <person name="Chow J."/>
            <person name="Chiniquy J."/>
            <person name="Lipzen A."/>
            <person name="Tritt A."/>
            <person name="Sun H."/>
            <person name="Haridas S."/>
            <person name="LaButti K."/>
            <person name="Ohm R.A."/>
            <person name="Kues U."/>
            <person name="Blanchette R.A."/>
            <person name="Grigoriev I.V."/>
            <person name="Minto R.E."/>
            <person name="Hibbett D.S."/>
        </authorList>
    </citation>
    <scope>NUCLEOTIDE SEQUENCE [LARGE SCALE GENOMIC DNA]</scope>
    <source>
        <strain evidence="1 2">FP15055 ss-10</strain>
    </source>
</reference>
<sequence>MDFFYTTQNDELVLPVQRVLPDGTVYYHYNGGRPLIDLNPLPSLGNLPTDEILPTMIDHLRRPEYLDVAAPWMAYICPDEIVGRWQFSKEAPALQRRIDGAVEWDSKERAQAMSSIRRAEWIMTILLRRSEVLGTYCPSPLMSTEANIDS</sequence>
<dbReference type="EMBL" id="KN880947">
    <property type="protein sequence ID" value="KIY61428.1"/>
    <property type="molecule type" value="Genomic_DNA"/>
</dbReference>
<protein>
    <submittedName>
        <fullName evidence="1">Uncharacterized protein</fullName>
    </submittedName>
</protein>
<name>A0A0D7AST6_9AGAR</name>
<organism evidence="1 2">
    <name type="scientific">Cylindrobasidium torrendii FP15055 ss-10</name>
    <dbReference type="NCBI Taxonomy" id="1314674"/>
    <lineage>
        <taxon>Eukaryota</taxon>
        <taxon>Fungi</taxon>
        <taxon>Dikarya</taxon>
        <taxon>Basidiomycota</taxon>
        <taxon>Agaricomycotina</taxon>
        <taxon>Agaricomycetes</taxon>
        <taxon>Agaricomycetidae</taxon>
        <taxon>Agaricales</taxon>
        <taxon>Marasmiineae</taxon>
        <taxon>Physalacriaceae</taxon>
        <taxon>Cylindrobasidium</taxon>
    </lineage>
</organism>
<evidence type="ECO:0000313" key="1">
    <source>
        <dbReference type="EMBL" id="KIY61428.1"/>
    </source>
</evidence>
<gene>
    <name evidence="1" type="ORF">CYLTODRAFT_459875</name>
</gene>
<accession>A0A0D7AST6</accession>
<proteinExistence type="predicted"/>
<dbReference type="Proteomes" id="UP000054007">
    <property type="component" value="Unassembled WGS sequence"/>
</dbReference>
<dbReference type="AlphaFoldDB" id="A0A0D7AST6"/>
<evidence type="ECO:0000313" key="2">
    <source>
        <dbReference type="Proteomes" id="UP000054007"/>
    </source>
</evidence>